<gene>
    <name evidence="2" type="ORF">DPV69_09780</name>
</gene>
<dbReference type="RefSeq" id="WP_128353345.1">
    <property type="nucleotide sequence ID" value="NZ_QMHN01000002.1"/>
</dbReference>
<dbReference type="EMBL" id="SAYW01000002">
    <property type="protein sequence ID" value="RWU08647.1"/>
    <property type="molecule type" value="Genomic_DNA"/>
</dbReference>
<keyword evidence="3" id="KW-1185">Reference proteome</keyword>
<name>A0A3S4RRY0_9SPHI</name>
<sequence length="239" mass="25638">MNAEVEPSANLWANIEGQLGVKPKRKFPLMWVAAASVVVVASAVMFMQSGEKIYLQSTTTEVAAVQSVVAQPVSTVEVASAANDTAPAASPKVHAVANRILAKQEVPAAVLANLVEEPKNNIALVQPSTSNEHLPIKRAEVKALDVVNTANVVPDVNAISNNETMMANLGKLTDDDTADQAVEANKKGIRNMGDLINYVVEKVDKREKKLIKFNTDDDDNSSIIGLNIGFVKLNKKNNK</sequence>
<dbReference type="AlphaFoldDB" id="A0A3S4RRY0"/>
<comment type="caution">
    <text evidence="2">The sequence shown here is derived from an EMBL/GenBank/DDBJ whole genome shotgun (WGS) entry which is preliminary data.</text>
</comment>
<dbReference type="Proteomes" id="UP000284120">
    <property type="component" value="Unassembled WGS sequence"/>
</dbReference>
<feature type="transmembrane region" description="Helical" evidence="1">
    <location>
        <begin position="29"/>
        <end position="47"/>
    </location>
</feature>
<protein>
    <submittedName>
        <fullName evidence="2">Uncharacterized protein</fullName>
    </submittedName>
</protein>
<reference evidence="2 3" key="1">
    <citation type="submission" date="2018-06" db="EMBL/GenBank/DDBJ databases">
        <title>Pedobacter endophyticus sp. nov., an endophytic bacterium isolated from a leaf of Triticum aestivum.</title>
        <authorList>
            <person name="Zhang L."/>
        </authorList>
    </citation>
    <scope>NUCLEOTIDE SEQUENCE [LARGE SCALE GENOMIC DNA]</scope>
    <source>
        <strain evidence="2 3">CM134L-2</strain>
    </source>
</reference>
<dbReference type="OrthoDB" id="790344at2"/>
<keyword evidence="1" id="KW-1133">Transmembrane helix</keyword>
<evidence type="ECO:0000256" key="1">
    <source>
        <dbReference type="SAM" id="Phobius"/>
    </source>
</evidence>
<accession>A0A3S4RRY0</accession>
<evidence type="ECO:0000313" key="3">
    <source>
        <dbReference type="Proteomes" id="UP000284120"/>
    </source>
</evidence>
<evidence type="ECO:0000313" key="2">
    <source>
        <dbReference type="EMBL" id="RWU08647.1"/>
    </source>
</evidence>
<keyword evidence="1" id="KW-0472">Membrane</keyword>
<proteinExistence type="predicted"/>
<organism evidence="2 3">
    <name type="scientific">Pedobacter chitinilyticus</name>
    <dbReference type="NCBI Taxonomy" id="2233776"/>
    <lineage>
        <taxon>Bacteria</taxon>
        <taxon>Pseudomonadati</taxon>
        <taxon>Bacteroidota</taxon>
        <taxon>Sphingobacteriia</taxon>
        <taxon>Sphingobacteriales</taxon>
        <taxon>Sphingobacteriaceae</taxon>
        <taxon>Pedobacter</taxon>
    </lineage>
</organism>
<keyword evidence="1" id="KW-0812">Transmembrane</keyword>